<keyword evidence="6" id="KW-1133">Transmembrane helix</keyword>
<dbReference type="OrthoDB" id="9768393at2"/>
<feature type="domain" description="PpiC" evidence="14">
    <location>
        <begin position="248"/>
        <end position="369"/>
    </location>
</feature>
<evidence type="ECO:0000256" key="4">
    <source>
        <dbReference type="ARBA" id="ARBA00022519"/>
    </source>
</evidence>
<protein>
    <recommendedName>
        <fullName evidence="2">Parvulin-like PPIase</fullName>
    </recommendedName>
    <alternativeName>
        <fullName evidence="9">Peptidyl-prolyl cis-trans isomerase plp</fullName>
    </alternativeName>
    <alternativeName>
        <fullName evidence="12">Periplasmic chaperone PpiD</fullName>
    </alternativeName>
    <alternativeName>
        <fullName evidence="13">Periplasmic folding chaperone</fullName>
    </alternativeName>
    <alternativeName>
        <fullName evidence="10">Rotamase plp</fullName>
    </alternativeName>
</protein>
<dbReference type="Gene3D" id="3.10.50.40">
    <property type="match status" value="1"/>
</dbReference>
<keyword evidence="16" id="KW-1185">Reference proteome</keyword>
<dbReference type="Pfam" id="PF13624">
    <property type="entry name" value="SurA_N_3"/>
    <property type="match status" value="1"/>
</dbReference>
<keyword evidence="3" id="KW-1003">Cell membrane</keyword>
<comment type="caution">
    <text evidence="15">The sequence shown here is derived from an EMBL/GenBank/DDBJ whole genome shotgun (WGS) entry which is preliminary data.</text>
</comment>
<reference evidence="15 16" key="1">
    <citation type="journal article" date="2015" name="Antonie Van Leeuwenhoek">
        <title>Oricola cellulosilytica gen. nov., sp. nov., a cellulose-degrading bacterium of the family Phyllobacteriaceae isolated from surface seashore water, and emended descriptions of Mesorhizobium loti and Phyllobacterium myrsinacearum.</title>
        <authorList>
            <person name="Hameed A."/>
            <person name="Shahina M."/>
            <person name="Lai W.A."/>
            <person name="Lin S.Y."/>
            <person name="Young L.S."/>
            <person name="Liu Y.C."/>
            <person name="Hsu Y.H."/>
            <person name="Young C.C."/>
        </authorList>
    </citation>
    <scope>NUCLEOTIDE SEQUENCE [LARGE SCALE GENOMIC DNA]</scope>
    <source>
        <strain evidence="15 16">KCTC 52183</strain>
    </source>
</reference>
<dbReference type="AlphaFoldDB" id="A0A4V2MNK6"/>
<dbReference type="SUPFAM" id="SSF109998">
    <property type="entry name" value="Triger factor/SurA peptide-binding domain-like"/>
    <property type="match status" value="1"/>
</dbReference>
<evidence type="ECO:0000256" key="1">
    <source>
        <dbReference type="ARBA" id="ARBA00004382"/>
    </source>
</evidence>
<accession>A0A4V2MNK6</accession>
<keyword evidence="8" id="KW-0143">Chaperone</keyword>
<dbReference type="PANTHER" id="PTHR47529">
    <property type="entry name" value="PEPTIDYL-PROLYL CIS-TRANS ISOMERASE D"/>
    <property type="match status" value="1"/>
</dbReference>
<evidence type="ECO:0000256" key="3">
    <source>
        <dbReference type="ARBA" id="ARBA00022475"/>
    </source>
</evidence>
<dbReference type="GO" id="GO:0003755">
    <property type="term" value="F:peptidyl-prolyl cis-trans isomerase activity"/>
    <property type="evidence" value="ECO:0007669"/>
    <property type="project" value="InterPro"/>
</dbReference>
<dbReference type="Pfam" id="PF13145">
    <property type="entry name" value="Rotamase_2"/>
    <property type="match status" value="1"/>
</dbReference>
<dbReference type="InterPro" id="IPR046357">
    <property type="entry name" value="PPIase_dom_sf"/>
</dbReference>
<evidence type="ECO:0000256" key="10">
    <source>
        <dbReference type="ARBA" id="ARBA00031484"/>
    </source>
</evidence>
<name>A0A4V2MNK6_9HYPH</name>
<evidence type="ECO:0000256" key="2">
    <source>
        <dbReference type="ARBA" id="ARBA00018370"/>
    </source>
</evidence>
<evidence type="ECO:0000256" key="7">
    <source>
        <dbReference type="ARBA" id="ARBA00023136"/>
    </source>
</evidence>
<keyword evidence="5" id="KW-0812">Transmembrane</keyword>
<proteinExistence type="inferred from homology"/>
<evidence type="ECO:0000256" key="12">
    <source>
        <dbReference type="ARBA" id="ARBA00040743"/>
    </source>
</evidence>
<keyword evidence="7" id="KW-0472">Membrane</keyword>
<sequence length="630" mass="68897">MLDSLRKSSRSWVAKALLLLLLVSFAVWGVSGQILSGGTGDAVVTAGETKVSGLDYRLAYDRQLAIYSRQLGERITREQARLFGIDRQVLGQMVAGAVLDEQSREMNLGLSKDRLATLVAEDEAFQGVNGQFSRENFRQVLRNVGMTEDGYIKSREEVAVRQQVIEAVADGIAVPATMLEAIAQHTGETRDVQYVTVGEQAIEPVTAPDDATLKSYFEENKERYRAPEYRTINYVRLTPAEIVEDVTIDDDQLRADYEARKSRYATAETRTIEQLVFADEASATAARQRILAGESFEDAVAEAGRTMEDVSLGTLEKSDLPDQAVAEAAFAIESAGGISEIIDGAFGPILLRVTEINPASVQRFEDVRDEIRRELALVEANDTLLDIHDAYEDARAGGQTMEEAASSQRLTMETIRMTDAEGRNESGAPITSIEEQAELIAAAFEAETGLENPPINAGQTGFVWYEVEDITPERDRSFEEVRDRVTADWIAEETDRQVREVAEAYAERFVAGEELAEIAEAEGLSLQSKFGLQRTADDADFGNRGVAEVFDGGPEHSGVSAAPTGTAYNVFKVTGITQPLGGPEALTPQMRENLAAALSDDLLDQMVAKLQTVYPVGVDQRAIERALATQ</sequence>
<evidence type="ECO:0000313" key="16">
    <source>
        <dbReference type="Proteomes" id="UP000291301"/>
    </source>
</evidence>
<evidence type="ECO:0000259" key="14">
    <source>
        <dbReference type="Pfam" id="PF13145"/>
    </source>
</evidence>
<dbReference type="GO" id="GO:0005886">
    <property type="term" value="C:plasma membrane"/>
    <property type="evidence" value="ECO:0007669"/>
    <property type="project" value="UniProtKB-SubCell"/>
</dbReference>
<dbReference type="PANTHER" id="PTHR47529:SF1">
    <property type="entry name" value="PERIPLASMIC CHAPERONE PPID"/>
    <property type="match status" value="1"/>
</dbReference>
<comment type="similarity">
    <text evidence="11">Belongs to the PpiD chaperone family.</text>
</comment>
<evidence type="ECO:0000256" key="11">
    <source>
        <dbReference type="ARBA" id="ARBA00038408"/>
    </source>
</evidence>
<dbReference type="Proteomes" id="UP000291301">
    <property type="component" value="Unassembled WGS sequence"/>
</dbReference>
<dbReference type="RefSeq" id="WP_131570167.1">
    <property type="nucleotide sequence ID" value="NZ_JAINFK010000005.1"/>
</dbReference>
<dbReference type="EMBL" id="SJST01000006">
    <property type="protein sequence ID" value="TCD13196.1"/>
    <property type="molecule type" value="Genomic_DNA"/>
</dbReference>
<evidence type="ECO:0000256" key="6">
    <source>
        <dbReference type="ARBA" id="ARBA00022989"/>
    </source>
</evidence>
<organism evidence="15 16">
    <name type="scientific">Oricola cellulosilytica</name>
    <dbReference type="NCBI Taxonomy" id="1429082"/>
    <lineage>
        <taxon>Bacteria</taxon>
        <taxon>Pseudomonadati</taxon>
        <taxon>Pseudomonadota</taxon>
        <taxon>Alphaproteobacteria</taxon>
        <taxon>Hyphomicrobiales</taxon>
        <taxon>Ahrensiaceae</taxon>
        <taxon>Oricola</taxon>
    </lineage>
</organism>
<evidence type="ECO:0000256" key="8">
    <source>
        <dbReference type="ARBA" id="ARBA00023186"/>
    </source>
</evidence>
<keyword evidence="15" id="KW-0413">Isomerase</keyword>
<gene>
    <name evidence="15" type="ORF">E0D97_14440</name>
</gene>
<dbReference type="InterPro" id="IPR027304">
    <property type="entry name" value="Trigger_fact/SurA_dom_sf"/>
</dbReference>
<evidence type="ECO:0000313" key="15">
    <source>
        <dbReference type="EMBL" id="TCD13196.1"/>
    </source>
</evidence>
<evidence type="ECO:0000256" key="9">
    <source>
        <dbReference type="ARBA" id="ARBA00030642"/>
    </source>
</evidence>
<evidence type="ECO:0000256" key="5">
    <source>
        <dbReference type="ARBA" id="ARBA00022692"/>
    </source>
</evidence>
<dbReference type="InterPro" id="IPR000297">
    <property type="entry name" value="PPIase_PpiC"/>
</dbReference>
<comment type="subcellular location">
    <subcellularLocation>
        <location evidence="1">Cell inner membrane</location>
        <topology evidence="1">Single-pass type II membrane protein</topology>
        <orientation evidence="1">Periplasmic side</orientation>
    </subcellularLocation>
</comment>
<evidence type="ECO:0000256" key="13">
    <source>
        <dbReference type="ARBA" id="ARBA00042775"/>
    </source>
</evidence>
<dbReference type="InterPro" id="IPR052029">
    <property type="entry name" value="PpiD_chaperone"/>
</dbReference>
<keyword evidence="4" id="KW-0997">Cell inner membrane</keyword>
<dbReference type="SUPFAM" id="SSF54534">
    <property type="entry name" value="FKBP-like"/>
    <property type="match status" value="1"/>
</dbReference>